<dbReference type="InterPro" id="IPR027385">
    <property type="entry name" value="Beta-barrel_OMP"/>
</dbReference>
<feature type="domain" description="Outer membrane protein beta-barrel" evidence="3">
    <location>
        <begin position="10"/>
        <end position="142"/>
    </location>
</feature>
<evidence type="ECO:0000259" key="3">
    <source>
        <dbReference type="Pfam" id="PF13505"/>
    </source>
</evidence>
<evidence type="ECO:0000313" key="4">
    <source>
        <dbReference type="EMBL" id="SEH65017.1"/>
    </source>
</evidence>
<evidence type="ECO:0000256" key="1">
    <source>
        <dbReference type="ARBA" id="ARBA00022729"/>
    </source>
</evidence>
<dbReference type="Pfam" id="PF13505">
    <property type="entry name" value="OMP_b-brl"/>
    <property type="match status" value="1"/>
</dbReference>
<dbReference type="Proteomes" id="UP000199634">
    <property type="component" value="Unassembled WGS sequence"/>
</dbReference>
<feature type="signal peptide" evidence="2">
    <location>
        <begin position="1"/>
        <end position="21"/>
    </location>
</feature>
<name>A0A1H6JRB0_9FLAO</name>
<dbReference type="InterPro" id="IPR011250">
    <property type="entry name" value="OMP/PagP_B-barrel"/>
</dbReference>
<dbReference type="SUPFAM" id="SSF56925">
    <property type="entry name" value="OMPA-like"/>
    <property type="match status" value="1"/>
</dbReference>
<evidence type="ECO:0000256" key="2">
    <source>
        <dbReference type="SAM" id="SignalP"/>
    </source>
</evidence>
<evidence type="ECO:0000313" key="5">
    <source>
        <dbReference type="Proteomes" id="UP000199634"/>
    </source>
</evidence>
<accession>A0A1H6JRB0</accession>
<organism evidence="4 5">
    <name type="scientific">Paenimyroides marinum</name>
    <dbReference type="NCBI Taxonomy" id="1159016"/>
    <lineage>
        <taxon>Bacteria</taxon>
        <taxon>Pseudomonadati</taxon>
        <taxon>Bacteroidota</taxon>
        <taxon>Flavobacteriia</taxon>
        <taxon>Flavobacteriales</taxon>
        <taxon>Flavobacteriaceae</taxon>
        <taxon>Paenimyroides</taxon>
    </lineage>
</organism>
<dbReference type="OrthoDB" id="1337233at2"/>
<gene>
    <name evidence="4" type="ORF">SAMN02927937_00670</name>
</gene>
<dbReference type="EMBL" id="FNXE01000006">
    <property type="protein sequence ID" value="SEH65017.1"/>
    <property type="molecule type" value="Genomic_DNA"/>
</dbReference>
<protein>
    <submittedName>
        <fullName evidence="4">Outer membrane protein beta-barrel domain-containing protein</fullName>
    </submittedName>
</protein>
<keyword evidence="5" id="KW-1185">Reference proteome</keyword>
<keyword evidence="1 2" id="KW-0732">Signal</keyword>
<proteinExistence type="predicted"/>
<dbReference type="AlphaFoldDB" id="A0A1H6JRB0"/>
<reference evidence="4 5" key="1">
    <citation type="submission" date="2016-10" db="EMBL/GenBank/DDBJ databases">
        <authorList>
            <person name="de Groot N.N."/>
        </authorList>
    </citation>
    <scope>NUCLEOTIDE SEQUENCE [LARGE SCALE GENOMIC DNA]</scope>
    <source>
        <strain evidence="4 5">CGMCC 1.10825</strain>
    </source>
</reference>
<dbReference type="RefSeq" id="WP_091096328.1">
    <property type="nucleotide sequence ID" value="NZ_FNXE01000006.1"/>
</dbReference>
<sequence>MKKTILAAFFALGLFGFSAQAQVIHKYERYTKEYKWRVGVSYNMMDFNFNHSDVPEGASMISGGIPGKVMIGYEFLPNLTVEADFSMNEMEIGNSMNGQLVENKNITVTSFNGSLAYSLGGLFNIPVADPYIKAGVGHLRLNETDLTMASAGGGLNIWIADIPATKSSRYHHDKFYRRIGLNVEAMGRANISTEGPGSHAQYSAGVFYVF</sequence>
<feature type="chain" id="PRO_5011530741" evidence="2">
    <location>
        <begin position="22"/>
        <end position="210"/>
    </location>
</feature>
<dbReference type="Gene3D" id="2.40.160.20">
    <property type="match status" value="1"/>
</dbReference>
<dbReference type="STRING" id="1159016.SAMN02927937_00670"/>